<keyword evidence="2" id="KW-0479">Metal-binding</keyword>
<dbReference type="InterPro" id="IPR038536">
    <property type="entry name" value="Alkyl/aryl-sulf_dimr_sf"/>
</dbReference>
<dbReference type="PANTHER" id="PTHR43223">
    <property type="entry name" value="ALKYL/ARYL-SULFATASE"/>
    <property type="match status" value="1"/>
</dbReference>
<name>A0A5E6P3L6_PSEFL</name>
<dbReference type="PANTHER" id="PTHR43223:SF1">
    <property type="entry name" value="ALKYL_ARYL-SULFATASE BDS1"/>
    <property type="match status" value="1"/>
</dbReference>
<dbReference type="InterPro" id="IPR036527">
    <property type="entry name" value="SCP2_sterol-bd_dom_sf"/>
</dbReference>
<dbReference type="Proteomes" id="UP000326729">
    <property type="component" value="Unassembled WGS sequence"/>
</dbReference>
<evidence type="ECO:0000256" key="6">
    <source>
        <dbReference type="ARBA" id="ARBA00066568"/>
    </source>
</evidence>
<dbReference type="GO" id="GO:0046872">
    <property type="term" value="F:metal ion binding"/>
    <property type="evidence" value="ECO:0007669"/>
    <property type="project" value="UniProtKB-KW"/>
</dbReference>
<keyword evidence="4" id="KW-0862">Zinc</keyword>
<keyword evidence="3 11" id="KW-0378">Hydrolase</keyword>
<dbReference type="GO" id="GO:0046983">
    <property type="term" value="F:protein dimerization activity"/>
    <property type="evidence" value="ECO:0007669"/>
    <property type="project" value="InterPro"/>
</dbReference>
<feature type="chain" id="PRO_5022962973" description="Linear primary-alkylsulfatase" evidence="9">
    <location>
        <begin position="42"/>
        <end position="676"/>
    </location>
</feature>
<dbReference type="InterPro" id="IPR036866">
    <property type="entry name" value="RibonucZ/Hydroxyglut_hydro"/>
</dbReference>
<sequence length="676" mass="75091" precursor="true">MEFSMKTPSKNLHRGEFRVLKTAGVICSLVAAIAVATQAIAAEAEKPKPASEATKAANNALLKELPFNDKTSFELAHKGFIAPLPSTVIKGASGNVIWDPAKYAFIKEGEEAPDTTNPSLWRQSQLINISGLFEVTDGIYQVRNYDLSNMTIVEGKDGITIFDPLISTETAKAALDLYYQHRPKKPVVAVIYTHSHVDHYGGVRGVINEEDVKAGKVKVYAPLGFVEHAVAENVMAGTAMSRRASYMYGNLLPPAPTGQLGAGLGTTTSAGTVTLIPPTDIIKTTGETHVIDGLTYQFLYAPGSEAPAEMLYYIKEKKALNTAEDSTHTLHNTYSLRGAKIREPLPWSKYLNEALKLWGDDVQVMYAMHHWPVWGNKEVREQLSSQRDMYRYINDETLRMINKGYTMVEIAEQFKLPKEIANKFSNRGYYGSVNHNVKATYVLYLGWFTGNPAQLHELPPEEGGKHYVEMMGGEEAVLKKAKEYFDKGEFRWVAEVVNHVVFANPGNQAAKNLQADALEQLGYQAESGPWRNFYLTGAKELREGVMKLPTPDTASPDTVRAMDLDLFFDFLAMRLNGPKAEGKRLSLNFDFTDLKQKYSVEMENGVLNHTEGVEAKDADAKVTLTRDTLNKIVLKETSLKDALASGDIKIDGAQGKLEELVSYMDNFDFWFNIVTP</sequence>
<feature type="domain" description="Metallo-beta-lactamase" evidence="10">
    <location>
        <begin position="147"/>
        <end position="369"/>
    </location>
</feature>
<evidence type="ECO:0000313" key="12">
    <source>
        <dbReference type="Proteomes" id="UP000326729"/>
    </source>
</evidence>
<evidence type="ECO:0000256" key="5">
    <source>
        <dbReference type="ARBA" id="ARBA00033751"/>
    </source>
</evidence>
<keyword evidence="9" id="KW-0732">Signal</keyword>
<evidence type="ECO:0000256" key="2">
    <source>
        <dbReference type="ARBA" id="ARBA00022723"/>
    </source>
</evidence>
<evidence type="ECO:0000256" key="7">
    <source>
        <dbReference type="ARBA" id="ARBA00068034"/>
    </source>
</evidence>
<evidence type="ECO:0000256" key="8">
    <source>
        <dbReference type="ARBA" id="ARBA00075789"/>
    </source>
</evidence>
<evidence type="ECO:0000256" key="3">
    <source>
        <dbReference type="ARBA" id="ARBA00022801"/>
    </source>
</evidence>
<gene>
    <name evidence="11" type="primary">yjcS_1</name>
    <name evidence="11" type="ORF">PS659_00036</name>
</gene>
<dbReference type="InterPro" id="IPR029228">
    <property type="entry name" value="Alkyl_sulf_dimr"/>
</dbReference>
<dbReference type="SMART" id="SM00849">
    <property type="entry name" value="Lactamase_B"/>
    <property type="match status" value="1"/>
</dbReference>
<accession>A0A5E6P3L6</accession>
<evidence type="ECO:0000259" key="10">
    <source>
        <dbReference type="SMART" id="SM00849"/>
    </source>
</evidence>
<dbReference type="InterPro" id="IPR029229">
    <property type="entry name" value="Alkyl_sulf_C"/>
</dbReference>
<dbReference type="AlphaFoldDB" id="A0A5E6P3L6"/>
<dbReference type="GO" id="GO:0018741">
    <property type="term" value="F:linear primary-alkylsulfatase activity"/>
    <property type="evidence" value="ECO:0007669"/>
    <property type="project" value="UniProtKB-EC"/>
</dbReference>
<dbReference type="Gene3D" id="3.60.15.30">
    <property type="entry name" value="Metallo-beta-lactamase domain"/>
    <property type="match status" value="1"/>
</dbReference>
<proteinExistence type="inferred from homology"/>
<dbReference type="EMBL" id="CABVGY010000001">
    <property type="protein sequence ID" value="VVM36097.1"/>
    <property type="molecule type" value="Genomic_DNA"/>
</dbReference>
<dbReference type="FunFam" id="1.25.40.880:FF:000001">
    <property type="entry name" value="SDS hydrolase SdsA1"/>
    <property type="match status" value="1"/>
</dbReference>
<dbReference type="GO" id="GO:0018909">
    <property type="term" value="P:dodecyl sulfate metabolic process"/>
    <property type="evidence" value="ECO:0007669"/>
    <property type="project" value="InterPro"/>
</dbReference>
<dbReference type="Pfam" id="PF14863">
    <property type="entry name" value="Alkyl_sulf_dimr"/>
    <property type="match status" value="1"/>
</dbReference>
<feature type="signal peptide" evidence="9">
    <location>
        <begin position="1"/>
        <end position="41"/>
    </location>
</feature>
<dbReference type="Pfam" id="PF14864">
    <property type="entry name" value="Alkyl_sulf_C"/>
    <property type="match status" value="1"/>
</dbReference>
<dbReference type="Gene3D" id="3.30.1050.10">
    <property type="entry name" value="SCP2 sterol-binding domain"/>
    <property type="match status" value="1"/>
</dbReference>
<comment type="similarity">
    <text evidence="5">Belongs to the metallo-beta-lactamase superfamily. Type III sulfatase family.</text>
</comment>
<evidence type="ECO:0000256" key="1">
    <source>
        <dbReference type="ARBA" id="ARBA00001947"/>
    </source>
</evidence>
<dbReference type="FunFam" id="3.60.15.30:FF:000001">
    <property type="entry name" value="Alkyl/aryl-sulfatase BDS1"/>
    <property type="match status" value="1"/>
</dbReference>
<dbReference type="InterPro" id="IPR044097">
    <property type="entry name" value="Bds1/SdsA1_MBL-fold"/>
</dbReference>
<protein>
    <recommendedName>
        <fullName evidence="7">Linear primary-alkylsulfatase</fullName>
        <ecNumber evidence="6">3.1.6.21</ecNumber>
    </recommendedName>
    <alternativeName>
        <fullName evidence="8">Type III linear primary-alkylsulfatase</fullName>
    </alternativeName>
</protein>
<dbReference type="EC" id="3.1.6.21" evidence="6"/>
<evidence type="ECO:0000256" key="4">
    <source>
        <dbReference type="ARBA" id="ARBA00022833"/>
    </source>
</evidence>
<dbReference type="RefSeq" id="WP_224791434.1">
    <property type="nucleotide sequence ID" value="NZ_CABVGY010000001.1"/>
</dbReference>
<dbReference type="SUPFAM" id="SSF56281">
    <property type="entry name" value="Metallo-hydrolase/oxidoreductase"/>
    <property type="match status" value="1"/>
</dbReference>
<evidence type="ECO:0000313" key="11">
    <source>
        <dbReference type="EMBL" id="VVM36097.1"/>
    </source>
</evidence>
<comment type="cofactor">
    <cofactor evidence="1">
        <name>Zn(2+)</name>
        <dbReference type="ChEBI" id="CHEBI:29105"/>
    </cofactor>
</comment>
<dbReference type="Pfam" id="PF00753">
    <property type="entry name" value="Lactamase_B"/>
    <property type="match status" value="1"/>
</dbReference>
<dbReference type="SUPFAM" id="SSF55718">
    <property type="entry name" value="SCP-like"/>
    <property type="match status" value="1"/>
</dbReference>
<organism evidence="11 12">
    <name type="scientific">Pseudomonas fluorescens</name>
    <dbReference type="NCBI Taxonomy" id="294"/>
    <lineage>
        <taxon>Bacteria</taxon>
        <taxon>Pseudomonadati</taxon>
        <taxon>Pseudomonadota</taxon>
        <taxon>Gammaproteobacteria</taxon>
        <taxon>Pseudomonadales</taxon>
        <taxon>Pseudomonadaceae</taxon>
        <taxon>Pseudomonas</taxon>
    </lineage>
</organism>
<dbReference type="CDD" id="cd07710">
    <property type="entry name" value="arylsulfatase_Sdsa1-like_MBL-fold"/>
    <property type="match status" value="1"/>
</dbReference>
<dbReference type="Gene3D" id="1.25.40.880">
    <property type="entry name" value="Alkyl sulfatase, dimerisation domain"/>
    <property type="match status" value="1"/>
</dbReference>
<reference evidence="11 12" key="1">
    <citation type="submission" date="2019-09" db="EMBL/GenBank/DDBJ databases">
        <authorList>
            <person name="Chandra G."/>
            <person name="Truman W A."/>
        </authorList>
    </citation>
    <scope>NUCLEOTIDE SEQUENCE [LARGE SCALE GENOMIC DNA]</scope>
    <source>
        <strain evidence="11">PS659</strain>
    </source>
</reference>
<dbReference type="InterPro" id="IPR052195">
    <property type="entry name" value="Bact_Alkyl/Aryl-Sulfatase"/>
</dbReference>
<evidence type="ECO:0000256" key="9">
    <source>
        <dbReference type="SAM" id="SignalP"/>
    </source>
</evidence>
<dbReference type="InterPro" id="IPR001279">
    <property type="entry name" value="Metallo-B-lactamas"/>
</dbReference>